<evidence type="ECO:0000313" key="2">
    <source>
        <dbReference type="Proteomes" id="UP000011777"/>
    </source>
</evidence>
<dbReference type="Proteomes" id="UP000011777">
    <property type="component" value="Unassembled WGS sequence"/>
</dbReference>
<proteinExistence type="predicted"/>
<protein>
    <submittedName>
        <fullName evidence="1">Uncharacterized protein</fullName>
    </submittedName>
</protein>
<gene>
    <name evidence="1" type="ORF">G210_4149</name>
</gene>
<dbReference type="OMA" id="HEASHNK"/>
<dbReference type="HOGENOM" id="CLU_073103_0_0_1"/>
<dbReference type="AlphaFoldDB" id="M3IH86"/>
<dbReference type="eggNOG" id="ENOG502RQ8Q">
    <property type="taxonomic scope" value="Eukaryota"/>
</dbReference>
<keyword evidence="2" id="KW-1185">Reference proteome</keyword>
<feature type="non-terminal residue" evidence="1">
    <location>
        <position position="1"/>
    </location>
</feature>
<accession>M3IH86</accession>
<organism evidence="1 2">
    <name type="scientific">Candida maltosa (strain Xu316)</name>
    <name type="common">Yeast</name>
    <dbReference type="NCBI Taxonomy" id="1245528"/>
    <lineage>
        <taxon>Eukaryota</taxon>
        <taxon>Fungi</taxon>
        <taxon>Dikarya</taxon>
        <taxon>Ascomycota</taxon>
        <taxon>Saccharomycotina</taxon>
        <taxon>Pichiomycetes</taxon>
        <taxon>Debaryomycetaceae</taxon>
        <taxon>Candida/Lodderomyces clade</taxon>
        <taxon>Candida</taxon>
    </lineage>
</organism>
<reference evidence="1 2" key="1">
    <citation type="submission" date="2013-02" db="EMBL/GenBank/DDBJ databases">
        <title>Genome sequence of Candida maltosa Xu316, a potential industrial strain for xylitol and ethanol production.</title>
        <authorList>
            <person name="Yu J."/>
            <person name="Wang Q."/>
            <person name="Geng X."/>
            <person name="Bao W."/>
            <person name="He P."/>
            <person name="Cai J."/>
        </authorList>
    </citation>
    <scope>NUCLEOTIDE SEQUENCE [LARGE SCALE GENOMIC DNA]</scope>
    <source>
        <strain evidence="2">Xu316</strain>
    </source>
</reference>
<dbReference type="EMBL" id="AOGT01002398">
    <property type="protein sequence ID" value="EMG45656.1"/>
    <property type="molecule type" value="Genomic_DNA"/>
</dbReference>
<sequence>MTLEELKVKPKGKKIFICLLEGSQSTINYYSNDTVSLYVLTHGKIFKQFIQTLIKDHKDVNVVIQFTTIEDVINIFNFLYTPDSTDFTIPFPITIAYDSALYEKLQLSPDFIYAQQILRYISLKHRANIISLPKVRDSVTLETVSQFYPVDDQSAKPIFDSTAEQVNLYIPSSWDTWNKIIVQGKSALLPDSDHIIRDETKLQDLDSRYEKYLQKEYNMDQLLGKVESNGS</sequence>
<evidence type="ECO:0000313" key="1">
    <source>
        <dbReference type="EMBL" id="EMG45656.1"/>
    </source>
</evidence>
<name>M3IH86_CANMX</name>
<dbReference type="OrthoDB" id="4022983at2759"/>
<comment type="caution">
    <text evidence="1">The sequence shown here is derived from an EMBL/GenBank/DDBJ whole genome shotgun (WGS) entry which is preliminary data.</text>
</comment>